<evidence type="ECO:0000259" key="1">
    <source>
        <dbReference type="Pfam" id="PF07728"/>
    </source>
</evidence>
<dbReference type="InterPro" id="IPR011704">
    <property type="entry name" value="ATPase_dyneun-rel_AAA"/>
</dbReference>
<dbReference type="Gene3D" id="3.40.50.300">
    <property type="entry name" value="P-loop containing nucleotide triphosphate hydrolases"/>
    <property type="match status" value="1"/>
</dbReference>
<gene>
    <name evidence="2" type="ORF">ACFFHF_13010</name>
</gene>
<dbReference type="InterPro" id="IPR027417">
    <property type="entry name" value="P-loop_NTPase"/>
</dbReference>
<name>A0ABV6KS48_9BACI</name>
<evidence type="ECO:0000313" key="2">
    <source>
        <dbReference type="EMBL" id="MFC0476153.1"/>
    </source>
</evidence>
<reference evidence="2 3" key="1">
    <citation type="submission" date="2024-09" db="EMBL/GenBank/DDBJ databases">
        <authorList>
            <person name="Sun Q."/>
            <person name="Mori K."/>
        </authorList>
    </citation>
    <scope>NUCLEOTIDE SEQUENCE [LARGE SCALE GENOMIC DNA]</scope>
    <source>
        <strain evidence="2 3">CGMCC 1.9126</strain>
    </source>
</reference>
<dbReference type="RefSeq" id="WP_377058339.1">
    <property type="nucleotide sequence ID" value="NZ_JBHLUU010000092.1"/>
</dbReference>
<dbReference type="Proteomes" id="UP001589738">
    <property type="component" value="Unassembled WGS sequence"/>
</dbReference>
<keyword evidence="3" id="KW-1185">Reference proteome</keyword>
<comment type="caution">
    <text evidence="2">The sequence shown here is derived from an EMBL/GenBank/DDBJ whole genome shotgun (WGS) entry which is preliminary data.</text>
</comment>
<dbReference type="EMBL" id="JBHLUU010000092">
    <property type="protein sequence ID" value="MFC0476153.1"/>
    <property type="molecule type" value="Genomic_DNA"/>
</dbReference>
<protein>
    <submittedName>
        <fullName evidence="2">McrB family protein</fullName>
    </submittedName>
</protein>
<sequence>MTTKFYSNKVLEQIKENYIVGVLASKEDYLPRIGDDNEPVTYSQSMNDVLFFVKPLSQEPKEITEVENRIHMNKMYIGLSSKSFSNMPLELKYTKDVNKIIKYIRETLEGKLLLFKPVLTQQERTERFYKNIDNVIVEEDLERGTSYYAVPRIDLTPSEFEKKLLLEEAIHLEQYNHAMPAPLYVLCGDYIYGNIKENQWRVDPSSSNARVITSPTTIKRVQISEEERQKYIRSERDFLAFFNDEFINTDIADRLDTKGIFLIDLEEEVTLEPNVITEVEEDRAEENVSTFSEKLDEIDFIKNLEIKAKTRNLVYSREDLINFHTSIKSSALTILSGQSGIGKTRLATLYGETLGLSQENKTMLIMPISPSYTEPGDILGYLNPATGLYMPAETGLVEFLLNAQENESQVHMLIMDEMNLSQIEHYFSPFISLLELEEKERFLHLYSKDSVCHNSQKYKSSIQLKNNLVIVGTMNTDETTKDLSDRLLDRSNVVVLEKRSFLEIKKELEKVDRSKIYSSGLEDAYGEVYMSWRSNKENWNAFEEDELEFFDSIDKAISSVDPLKGFSIRNIIRMGAYLNNLPYDSEKGFHIERDKAIDLFIKQRVITKIRGPIESYENLIGTLEIGQEKPEGELYKLFSSESALEISYFEKTRKELNRKARELAVNGYAT</sequence>
<proteinExistence type="predicted"/>
<feature type="domain" description="ATPase dynein-related AAA" evidence="1">
    <location>
        <begin position="334"/>
        <end position="490"/>
    </location>
</feature>
<dbReference type="SUPFAM" id="SSF52540">
    <property type="entry name" value="P-loop containing nucleoside triphosphate hydrolases"/>
    <property type="match status" value="1"/>
</dbReference>
<evidence type="ECO:0000313" key="3">
    <source>
        <dbReference type="Proteomes" id="UP001589738"/>
    </source>
</evidence>
<dbReference type="Pfam" id="PF07728">
    <property type="entry name" value="AAA_5"/>
    <property type="match status" value="1"/>
</dbReference>
<accession>A0ABV6KS48</accession>
<organism evidence="2 3">
    <name type="scientific">Robertmurraya beringensis</name>
    <dbReference type="NCBI Taxonomy" id="641660"/>
    <lineage>
        <taxon>Bacteria</taxon>
        <taxon>Bacillati</taxon>
        <taxon>Bacillota</taxon>
        <taxon>Bacilli</taxon>
        <taxon>Bacillales</taxon>
        <taxon>Bacillaceae</taxon>
        <taxon>Robertmurraya</taxon>
    </lineage>
</organism>